<comment type="similarity">
    <text evidence="1 6">Belongs to the bacterioferritin family.</text>
</comment>
<dbReference type="PRINTS" id="PR00601">
    <property type="entry name" value="BACFERRITIN"/>
</dbReference>
<dbReference type="EC" id="1.16.3.1" evidence="6"/>
<dbReference type="EMBL" id="JRGF01000007">
    <property type="protein sequence ID" value="KHE42023.1"/>
    <property type="molecule type" value="Genomic_DNA"/>
</dbReference>
<dbReference type="InterPro" id="IPR009078">
    <property type="entry name" value="Ferritin-like_SF"/>
</dbReference>
<dbReference type="Pfam" id="PF00210">
    <property type="entry name" value="Ferritin"/>
    <property type="match status" value="1"/>
</dbReference>
<dbReference type="SUPFAM" id="SSF47240">
    <property type="entry name" value="Ferritin-like"/>
    <property type="match status" value="1"/>
</dbReference>
<evidence type="ECO:0000256" key="4">
    <source>
        <dbReference type="ARBA" id="ARBA00022723"/>
    </source>
</evidence>
<reference evidence="8 9" key="1">
    <citation type="submission" date="2014-09" db="EMBL/GenBank/DDBJ databases">
        <title>Alistipes sp. 627, sp. nov., a novel member of the family Rikenellaceae isolated from human faeces.</title>
        <authorList>
            <person name="Shkoporov A.N."/>
            <person name="Chaplin A.V."/>
            <person name="Motuzova O.V."/>
            <person name="Kafarskaia L.I."/>
            <person name="Khokhlova E.V."/>
            <person name="Efimov B.A."/>
        </authorList>
    </citation>
    <scope>NUCLEOTIDE SEQUENCE [LARGE SCALE GENOMIC DNA]</scope>
    <source>
        <strain evidence="8 9">627</strain>
    </source>
</reference>
<dbReference type="PROSITE" id="PS50905">
    <property type="entry name" value="FERRITIN_LIKE"/>
    <property type="match status" value="1"/>
</dbReference>
<evidence type="ECO:0000256" key="5">
    <source>
        <dbReference type="ARBA" id="ARBA00023004"/>
    </source>
</evidence>
<dbReference type="InterPro" id="IPR012347">
    <property type="entry name" value="Ferritin-like"/>
</dbReference>
<proteinExistence type="inferred from homology"/>
<protein>
    <recommendedName>
        <fullName evidence="6">Bacterioferritin</fullName>
        <ecNumber evidence="6">1.16.3.1</ecNumber>
    </recommendedName>
</protein>
<accession>A0ABR4YIC8</accession>
<evidence type="ECO:0000313" key="9">
    <source>
        <dbReference type="Proteomes" id="UP000030889"/>
    </source>
</evidence>
<dbReference type="Proteomes" id="UP000030889">
    <property type="component" value="Unassembled WGS sequence"/>
</dbReference>
<keyword evidence="4 6" id="KW-0479">Metal-binding</keyword>
<comment type="function">
    <text evidence="6">Iron-storage protein, whose ferroxidase center binds Fe(2+), oxidizes it using dioxygen to Fe(3+), and participates in the subsequent Fe(3+) oxide mineral core formation within the central cavity of the BFR protein shell.</text>
</comment>
<dbReference type="InterPro" id="IPR002024">
    <property type="entry name" value="Bacterioferritin"/>
</dbReference>
<dbReference type="PANTHER" id="PTHR30295">
    <property type="entry name" value="BACTERIOFERRITIN"/>
    <property type="match status" value="1"/>
</dbReference>
<evidence type="ECO:0000256" key="1">
    <source>
        <dbReference type="ARBA" id="ARBA00008093"/>
    </source>
</evidence>
<dbReference type="Gene3D" id="1.20.1260.10">
    <property type="match status" value="1"/>
</dbReference>
<keyword evidence="2 6" id="KW-0409">Iron storage</keyword>
<keyword evidence="5 6" id="KW-0408">Iron</keyword>
<sequence length="164" mass="19095">MANEKKYERSIELLNNALAEENTASLQYMYFHFICEDKGYRPLAQYFKRTAIQEMKHAEEFAERILFLEGEVKMVLAKGVKHITEVPEMLDYARELEKGTIEDYNAWSKETAALGDAGSHKLFQDILVVEEGHMDQFRLEMENSKEYGKEYLALQVVDNLKNAE</sequence>
<evidence type="ECO:0000313" key="8">
    <source>
        <dbReference type="EMBL" id="KHE42023.1"/>
    </source>
</evidence>
<evidence type="ECO:0000259" key="7">
    <source>
        <dbReference type="PROSITE" id="PS50905"/>
    </source>
</evidence>
<dbReference type="InterPro" id="IPR009040">
    <property type="entry name" value="Ferritin-like_diiron"/>
</dbReference>
<comment type="catalytic activity">
    <reaction evidence="6">
        <text>4 Fe(2+) + O2 + 4 H(+) = 4 Fe(3+) + 2 H2O</text>
        <dbReference type="Rhea" id="RHEA:11148"/>
        <dbReference type="ChEBI" id="CHEBI:15377"/>
        <dbReference type="ChEBI" id="CHEBI:15378"/>
        <dbReference type="ChEBI" id="CHEBI:15379"/>
        <dbReference type="ChEBI" id="CHEBI:29033"/>
        <dbReference type="ChEBI" id="CHEBI:29034"/>
        <dbReference type="EC" id="1.16.3.1"/>
    </reaction>
</comment>
<comment type="caution">
    <text evidence="8">The sequence shown here is derived from an EMBL/GenBank/DDBJ whole genome shotgun (WGS) entry which is preliminary data.</text>
</comment>
<keyword evidence="9" id="KW-1185">Reference proteome</keyword>
<evidence type="ECO:0000256" key="6">
    <source>
        <dbReference type="PIRNR" id="PIRNR002560"/>
    </source>
</evidence>
<dbReference type="PANTHER" id="PTHR30295:SF0">
    <property type="entry name" value="BACTERIOFERRITIN"/>
    <property type="match status" value="1"/>
</dbReference>
<dbReference type="PIRSF" id="PIRSF002560">
    <property type="entry name" value="Bacterioferritin"/>
    <property type="match status" value="1"/>
</dbReference>
<organism evidence="8 9">
    <name type="scientific">Alistipes inops</name>
    <dbReference type="NCBI Taxonomy" id="1501391"/>
    <lineage>
        <taxon>Bacteria</taxon>
        <taxon>Pseudomonadati</taxon>
        <taxon>Bacteroidota</taxon>
        <taxon>Bacteroidia</taxon>
        <taxon>Bacteroidales</taxon>
        <taxon>Rikenellaceae</taxon>
        <taxon>Alistipes</taxon>
    </lineage>
</organism>
<keyword evidence="3" id="KW-0349">Heme</keyword>
<gene>
    <name evidence="8" type="ORF">LG35_07235</name>
</gene>
<feature type="domain" description="Ferritin-like diiron" evidence="7">
    <location>
        <begin position="4"/>
        <end position="148"/>
    </location>
</feature>
<evidence type="ECO:0000256" key="2">
    <source>
        <dbReference type="ARBA" id="ARBA00022434"/>
    </source>
</evidence>
<name>A0ABR4YIC8_9BACT</name>
<evidence type="ECO:0000256" key="3">
    <source>
        <dbReference type="ARBA" id="ARBA00022617"/>
    </source>
</evidence>
<dbReference type="InterPro" id="IPR008331">
    <property type="entry name" value="Ferritin_DPS_dom"/>
</dbReference>
<dbReference type="RefSeq" id="WP_022063714.1">
    <property type="nucleotide sequence ID" value="NZ_JRGF01000007.1"/>
</dbReference>